<dbReference type="PROSITE" id="PS50097">
    <property type="entry name" value="BTB"/>
    <property type="match status" value="1"/>
</dbReference>
<sequence length="348" mass="40140">MNSGVYYSSTRRNHWRASLVWNIYDMDCHFNYPALDEFDSIIYSNVFETRCKPLNSKICWQILFGYTKQLLDGSNGSMFVNLLLNSTAGSSPPLSSVTCQYEIEVGEPAKLPFLVKNMRMSFVPGGLGKPFYINVRDFFELRSRLFPGNVLGIVIKLTVLSDRDHSSSARIHSPHSSLCNFDCWHVKLYKNPNFSDVKILCGDVTFPAHKIVLASQSQVFEKMLESPMKEAKTNEIKFDNFPVDTVEMMLKYLYQVTVDMPIRPNGILDLLNVAEMYDLKRLKIACLDFMISSMSDENVGEYNVMAHRYNASEKYKSVFRQYCQESHKILIQKPAYLKLFKENLDMFI</sequence>
<keyword evidence="3" id="KW-1185">Reference proteome</keyword>
<dbReference type="Pfam" id="PF00651">
    <property type="entry name" value="BTB"/>
    <property type="match status" value="1"/>
</dbReference>
<evidence type="ECO:0000313" key="2">
    <source>
        <dbReference type="EMBL" id="CAG7729075.1"/>
    </source>
</evidence>
<dbReference type="InterPro" id="IPR000210">
    <property type="entry name" value="BTB/POZ_dom"/>
</dbReference>
<dbReference type="OrthoDB" id="10249567at2759"/>
<accession>A0A8J2JY50</accession>
<dbReference type="EMBL" id="CAJVCH010172909">
    <property type="protein sequence ID" value="CAG7729075.1"/>
    <property type="molecule type" value="Genomic_DNA"/>
</dbReference>
<dbReference type="CDD" id="cd18186">
    <property type="entry name" value="BTB_POZ_ZBTB_KLHL-like"/>
    <property type="match status" value="1"/>
</dbReference>
<protein>
    <recommendedName>
        <fullName evidence="1">BTB domain-containing protein</fullName>
    </recommendedName>
</protein>
<dbReference type="PANTHER" id="PTHR24413">
    <property type="entry name" value="SPECKLE-TYPE POZ PROTEIN"/>
    <property type="match status" value="1"/>
</dbReference>
<organism evidence="2 3">
    <name type="scientific">Allacma fusca</name>
    <dbReference type="NCBI Taxonomy" id="39272"/>
    <lineage>
        <taxon>Eukaryota</taxon>
        <taxon>Metazoa</taxon>
        <taxon>Ecdysozoa</taxon>
        <taxon>Arthropoda</taxon>
        <taxon>Hexapoda</taxon>
        <taxon>Collembola</taxon>
        <taxon>Symphypleona</taxon>
        <taxon>Sminthuridae</taxon>
        <taxon>Allacma</taxon>
    </lineage>
</organism>
<comment type="caution">
    <text evidence="2">The sequence shown here is derived from an EMBL/GenBank/DDBJ whole genome shotgun (WGS) entry which is preliminary data.</text>
</comment>
<gene>
    <name evidence="2" type="ORF">AFUS01_LOCUS17814</name>
</gene>
<dbReference type="AlphaFoldDB" id="A0A8J2JY50"/>
<name>A0A8J2JY50_9HEXA</name>
<proteinExistence type="predicted"/>
<reference evidence="2" key="1">
    <citation type="submission" date="2021-06" db="EMBL/GenBank/DDBJ databases">
        <authorList>
            <person name="Hodson N. C."/>
            <person name="Mongue J. A."/>
            <person name="Jaron S. K."/>
        </authorList>
    </citation>
    <scope>NUCLEOTIDE SEQUENCE</scope>
</reference>
<evidence type="ECO:0000313" key="3">
    <source>
        <dbReference type="Proteomes" id="UP000708208"/>
    </source>
</evidence>
<dbReference type="SMART" id="SM00225">
    <property type="entry name" value="BTB"/>
    <property type="match status" value="1"/>
</dbReference>
<dbReference type="Proteomes" id="UP000708208">
    <property type="component" value="Unassembled WGS sequence"/>
</dbReference>
<evidence type="ECO:0000259" key="1">
    <source>
        <dbReference type="PROSITE" id="PS50097"/>
    </source>
</evidence>
<feature type="domain" description="BTB" evidence="1">
    <location>
        <begin position="195"/>
        <end position="262"/>
    </location>
</feature>